<dbReference type="PANTHER" id="PTHR30055:SF234">
    <property type="entry name" value="HTH-TYPE TRANSCRIPTIONAL REGULATOR BETI"/>
    <property type="match status" value="1"/>
</dbReference>
<dbReference type="InterPro" id="IPR001647">
    <property type="entry name" value="HTH_TetR"/>
</dbReference>
<keyword evidence="8" id="KW-1185">Reference proteome</keyword>
<evidence type="ECO:0000256" key="1">
    <source>
        <dbReference type="ARBA" id="ARBA00023015"/>
    </source>
</evidence>
<accession>A0ABP5EBH8</accession>
<keyword evidence="1" id="KW-0805">Transcription regulation</keyword>
<proteinExistence type="predicted"/>
<organism evidence="7 8">
    <name type="scientific">Terrabacter lapilli</name>
    <dbReference type="NCBI Taxonomy" id="436231"/>
    <lineage>
        <taxon>Bacteria</taxon>
        <taxon>Bacillati</taxon>
        <taxon>Actinomycetota</taxon>
        <taxon>Actinomycetes</taxon>
        <taxon>Micrococcales</taxon>
        <taxon>Intrasporangiaceae</taxon>
        <taxon>Terrabacter</taxon>
    </lineage>
</organism>
<name>A0ABP5EBH8_9MICO</name>
<protein>
    <submittedName>
        <fullName evidence="7">TetR/AcrR family transcriptional regulator</fullName>
    </submittedName>
</protein>
<comment type="caution">
    <text evidence="7">The sequence shown here is derived from an EMBL/GenBank/DDBJ whole genome shotgun (WGS) entry which is preliminary data.</text>
</comment>
<sequence length="229" mass="25258">MPTHLDAPKAARAVQRRAAPMDPDDRRDALIDVFVRLAHREGRKPTTSEIAQEAGVAEGTIFRVFPTKEILEKEAVQAAFCPAPVRRRIAAIDPDGSLRDRLVDFTRIMQQRFTEVFGLMGALGLTEPPRRGPHQACYAAGRHLRGHADEEEDGAAHQPLLDAINELLVRDEDHLVVPGPDVVHRIRLLTFSGSHPGIADGRTLTPEEIVDTVLFGVVCRPHPHEGGRP</sequence>
<reference evidence="8" key="1">
    <citation type="journal article" date="2019" name="Int. J. Syst. Evol. Microbiol.">
        <title>The Global Catalogue of Microorganisms (GCM) 10K type strain sequencing project: providing services to taxonomists for standard genome sequencing and annotation.</title>
        <authorList>
            <consortium name="The Broad Institute Genomics Platform"/>
            <consortium name="The Broad Institute Genome Sequencing Center for Infectious Disease"/>
            <person name="Wu L."/>
            <person name="Ma J."/>
        </authorList>
    </citation>
    <scope>NUCLEOTIDE SEQUENCE [LARGE SCALE GENOMIC DNA]</scope>
    <source>
        <strain evidence="8">JCM 15628</strain>
    </source>
</reference>
<evidence type="ECO:0000313" key="8">
    <source>
        <dbReference type="Proteomes" id="UP001500013"/>
    </source>
</evidence>
<feature type="domain" description="HTH tetR-type" evidence="6">
    <location>
        <begin position="24"/>
        <end position="83"/>
    </location>
</feature>
<evidence type="ECO:0000313" key="7">
    <source>
        <dbReference type="EMBL" id="GAA1992400.1"/>
    </source>
</evidence>
<dbReference type="EMBL" id="BAAAPU010000011">
    <property type="protein sequence ID" value="GAA1992400.1"/>
    <property type="molecule type" value="Genomic_DNA"/>
</dbReference>
<dbReference type="PROSITE" id="PS50977">
    <property type="entry name" value="HTH_TETR_2"/>
    <property type="match status" value="1"/>
</dbReference>
<dbReference type="InterPro" id="IPR050109">
    <property type="entry name" value="HTH-type_TetR-like_transc_reg"/>
</dbReference>
<keyword evidence="2 4" id="KW-0238">DNA-binding</keyword>
<dbReference type="PANTHER" id="PTHR30055">
    <property type="entry name" value="HTH-TYPE TRANSCRIPTIONAL REGULATOR RUTR"/>
    <property type="match status" value="1"/>
</dbReference>
<dbReference type="InterPro" id="IPR009057">
    <property type="entry name" value="Homeodomain-like_sf"/>
</dbReference>
<dbReference type="RefSeq" id="WP_344066529.1">
    <property type="nucleotide sequence ID" value="NZ_BAAAPU010000011.1"/>
</dbReference>
<feature type="DNA-binding region" description="H-T-H motif" evidence="4">
    <location>
        <begin position="46"/>
        <end position="65"/>
    </location>
</feature>
<dbReference type="Proteomes" id="UP001500013">
    <property type="component" value="Unassembled WGS sequence"/>
</dbReference>
<evidence type="ECO:0000256" key="4">
    <source>
        <dbReference type="PROSITE-ProRule" id="PRU00335"/>
    </source>
</evidence>
<gene>
    <name evidence="7" type="ORF">GCM10009817_38190</name>
</gene>
<evidence type="ECO:0000256" key="5">
    <source>
        <dbReference type="SAM" id="MobiDB-lite"/>
    </source>
</evidence>
<evidence type="ECO:0000259" key="6">
    <source>
        <dbReference type="PROSITE" id="PS50977"/>
    </source>
</evidence>
<feature type="region of interest" description="Disordered" evidence="5">
    <location>
        <begin position="1"/>
        <end position="23"/>
    </location>
</feature>
<dbReference type="Gene3D" id="1.10.357.10">
    <property type="entry name" value="Tetracycline Repressor, domain 2"/>
    <property type="match status" value="1"/>
</dbReference>
<keyword evidence="3" id="KW-0804">Transcription</keyword>
<evidence type="ECO:0000256" key="2">
    <source>
        <dbReference type="ARBA" id="ARBA00023125"/>
    </source>
</evidence>
<evidence type="ECO:0000256" key="3">
    <source>
        <dbReference type="ARBA" id="ARBA00023163"/>
    </source>
</evidence>
<dbReference type="Pfam" id="PF00440">
    <property type="entry name" value="TetR_N"/>
    <property type="match status" value="1"/>
</dbReference>
<dbReference type="SUPFAM" id="SSF46689">
    <property type="entry name" value="Homeodomain-like"/>
    <property type="match status" value="1"/>
</dbReference>